<protein>
    <recommendedName>
        <fullName evidence="5">Glutamate--cysteine ligase</fullName>
        <ecNumber evidence="5">6.3.2.2</ecNumber>
    </recommendedName>
</protein>
<keyword evidence="3 5" id="KW-0067">ATP-binding</keyword>
<dbReference type="RefSeq" id="WP_190248622.1">
    <property type="nucleotide sequence ID" value="NZ_BMPI01000004.1"/>
</dbReference>
<dbReference type="PIRSF" id="PIRSF017901">
    <property type="entry name" value="GCL"/>
    <property type="match status" value="1"/>
</dbReference>
<dbReference type="AlphaFoldDB" id="A0A917T7I3"/>
<proteinExistence type="inferred from homology"/>
<comment type="function">
    <text evidence="5">Catalyzes the synthesis of gamma-glutamylcysteine (gamma-GC).</text>
</comment>
<dbReference type="EC" id="6.3.2.2" evidence="5"/>
<organism evidence="6 7">
    <name type="scientific">Dactylosporangium sucinum</name>
    <dbReference type="NCBI Taxonomy" id="1424081"/>
    <lineage>
        <taxon>Bacteria</taxon>
        <taxon>Bacillati</taxon>
        <taxon>Actinomycetota</taxon>
        <taxon>Actinomycetes</taxon>
        <taxon>Micromonosporales</taxon>
        <taxon>Micromonosporaceae</taxon>
        <taxon>Dactylosporangium</taxon>
    </lineage>
</organism>
<dbReference type="GO" id="GO:0005524">
    <property type="term" value="F:ATP binding"/>
    <property type="evidence" value="ECO:0007669"/>
    <property type="project" value="UniProtKB-UniRule"/>
</dbReference>
<dbReference type="Pfam" id="PF04107">
    <property type="entry name" value="GCS2"/>
    <property type="match status" value="1"/>
</dbReference>
<reference evidence="6" key="1">
    <citation type="journal article" date="2014" name="Int. J. Syst. Evol. Microbiol.">
        <title>Complete genome sequence of Corynebacterium casei LMG S-19264T (=DSM 44701T), isolated from a smear-ripened cheese.</title>
        <authorList>
            <consortium name="US DOE Joint Genome Institute (JGI-PGF)"/>
            <person name="Walter F."/>
            <person name="Albersmeier A."/>
            <person name="Kalinowski J."/>
            <person name="Ruckert C."/>
        </authorList>
    </citation>
    <scope>NUCLEOTIDE SEQUENCE</scope>
    <source>
        <strain evidence="6">JCM 19831</strain>
    </source>
</reference>
<dbReference type="InterPro" id="IPR014746">
    <property type="entry name" value="Gln_synth/guanido_kin_cat_dom"/>
</dbReference>
<dbReference type="SUPFAM" id="SSF55931">
    <property type="entry name" value="Glutamine synthetase/guanido kinase"/>
    <property type="match status" value="1"/>
</dbReference>
<evidence type="ECO:0000256" key="5">
    <source>
        <dbReference type="PIRNR" id="PIRNR017901"/>
    </source>
</evidence>
<dbReference type="Gene3D" id="3.30.590.20">
    <property type="match status" value="1"/>
</dbReference>
<keyword evidence="7" id="KW-1185">Reference proteome</keyword>
<dbReference type="PANTHER" id="PTHR34378">
    <property type="entry name" value="GLUTAMATE--CYSTEINE LIGASE, CHLOROPLASTIC"/>
    <property type="match status" value="1"/>
</dbReference>
<evidence type="ECO:0000313" key="6">
    <source>
        <dbReference type="EMBL" id="GGM12020.1"/>
    </source>
</evidence>
<dbReference type="InterPro" id="IPR035434">
    <property type="entry name" value="GCL_bact_plant"/>
</dbReference>
<keyword evidence="1 5" id="KW-0436">Ligase</keyword>
<evidence type="ECO:0000256" key="3">
    <source>
        <dbReference type="ARBA" id="ARBA00022840"/>
    </source>
</evidence>
<dbReference type="EMBL" id="BMPI01000004">
    <property type="protein sequence ID" value="GGM12020.1"/>
    <property type="molecule type" value="Genomic_DNA"/>
</dbReference>
<dbReference type="PANTHER" id="PTHR34378:SF1">
    <property type="entry name" value="GLUTAMATE--CYSTEINE LIGASE, CHLOROPLASTIC"/>
    <property type="match status" value="1"/>
</dbReference>
<evidence type="ECO:0000256" key="4">
    <source>
        <dbReference type="ARBA" id="ARBA00048819"/>
    </source>
</evidence>
<comment type="catalytic activity">
    <reaction evidence="4 5">
        <text>L-cysteine + L-glutamate + ATP = gamma-L-glutamyl-L-cysteine + ADP + phosphate + H(+)</text>
        <dbReference type="Rhea" id="RHEA:13285"/>
        <dbReference type="ChEBI" id="CHEBI:15378"/>
        <dbReference type="ChEBI" id="CHEBI:29985"/>
        <dbReference type="ChEBI" id="CHEBI:30616"/>
        <dbReference type="ChEBI" id="CHEBI:35235"/>
        <dbReference type="ChEBI" id="CHEBI:43474"/>
        <dbReference type="ChEBI" id="CHEBI:58173"/>
        <dbReference type="ChEBI" id="CHEBI:456216"/>
        <dbReference type="EC" id="6.3.2.2"/>
    </reaction>
</comment>
<dbReference type="GO" id="GO:0006750">
    <property type="term" value="P:glutathione biosynthetic process"/>
    <property type="evidence" value="ECO:0007669"/>
    <property type="project" value="UniProtKB-UniRule"/>
</dbReference>
<dbReference type="Proteomes" id="UP000642070">
    <property type="component" value="Unassembled WGS sequence"/>
</dbReference>
<sequence length="445" mass="47581">MSGQQRIRLADLRNVFEAPPGRAESVGMEVEVGLVDRHSRRNATYGQATALFDDLAAACGGDLLTEGAQTVGVELARGAQFTLETGGALEYSSPPFPTVAAAVADVRAHLQLAAGLAGRQGIALLTGGIVPFTAADGIAWNPKPRVQVMRDYFGRLGPDGLYADEVMGLVLSAQTSLDYTDPADLMDKLRLLVRASPVVAALFVDSPVAAGAPTGVMSRRMQYWRHFDPRRCGVLAVALDAGAGIDDLVDWAARLPMIYRLVGGKHVAAAPIPFREAVERGFGDGTYPTSADWELHLSQVWPHVRVRRTLELRLADAPPWPWFGAGAALWTGLAYDPAARRAANDLLSDLTAGDVDRASTEVAVKGLSATIGPRLVQDLARGLLRLARQGLVARVAAGLEEPATLALLEPVEEVCETMHSFADQALDSWEHGKDHFLEAYSIPAL</sequence>
<dbReference type="InterPro" id="IPR006336">
    <property type="entry name" value="GCS2"/>
</dbReference>
<evidence type="ECO:0000256" key="2">
    <source>
        <dbReference type="ARBA" id="ARBA00022741"/>
    </source>
</evidence>
<evidence type="ECO:0000256" key="1">
    <source>
        <dbReference type="ARBA" id="ARBA00022598"/>
    </source>
</evidence>
<keyword evidence="2 5" id="KW-0547">Nucleotide-binding</keyword>
<comment type="similarity">
    <text evidence="5">Belongs to the glutamate--cysteine ligase type 2 family. EgtA subfamily.</text>
</comment>
<comment type="caution">
    <text evidence="6">The sequence shown here is derived from an EMBL/GenBank/DDBJ whole genome shotgun (WGS) entry which is preliminary data.</text>
</comment>
<name>A0A917T7I3_9ACTN</name>
<gene>
    <name evidence="6" type="ORF">GCM10007977_011480</name>
</gene>
<reference evidence="6" key="2">
    <citation type="submission" date="2020-09" db="EMBL/GenBank/DDBJ databases">
        <authorList>
            <person name="Sun Q."/>
            <person name="Ohkuma M."/>
        </authorList>
    </citation>
    <scope>NUCLEOTIDE SEQUENCE</scope>
    <source>
        <strain evidence="6">JCM 19831</strain>
    </source>
</reference>
<evidence type="ECO:0000313" key="7">
    <source>
        <dbReference type="Proteomes" id="UP000642070"/>
    </source>
</evidence>
<dbReference type="GO" id="GO:0004357">
    <property type="term" value="F:glutamate-cysteine ligase activity"/>
    <property type="evidence" value="ECO:0007669"/>
    <property type="project" value="UniProtKB-UniRule"/>
</dbReference>
<accession>A0A917T7I3</accession>